<keyword evidence="2" id="KW-0812">Transmembrane</keyword>
<keyword evidence="2" id="KW-1133">Transmembrane helix</keyword>
<feature type="transmembrane region" description="Helical" evidence="2">
    <location>
        <begin position="254"/>
        <end position="275"/>
    </location>
</feature>
<feature type="compositionally biased region" description="Low complexity" evidence="1">
    <location>
        <begin position="223"/>
        <end position="248"/>
    </location>
</feature>
<sequence length="509" mass="51401">MRGNAAPLGREVAQANLRRRQISLPSLLGITSDTPPNTNPLNTTTPTTTTPSSSPGQSTGGNTNQPLDDSQGSSSSGKTSPLTNNNPGQSQAPTDGSTIASALPNAPTGPATLPSPILSENPANVPSPTLASPSVGATAAPSPLPGALTQQPSPPAAISPTRTTPPALQSFPTPSAASTPLLTAANATSTSSNHTSPVVIAPHDSHDQAVPVTSYVGATGHRTGNAPATTGSSASPSTQGQSSNKDSGGLSTGAITGIAIIAGIIGFIMLFWIGVQLLQSKRRKREEADMQEIDFDPSGAGSTNGDTLHALGISRNPSSGAGNGSSAYGPKPSQDFGEKPHDEDGHMYADYPIPPPHPATLNSVGVTGAGVDSAGLQRQATAGGRSVHSNQSSGLGAQPYFQHPSGPGTQGYHAGDPRQPAYPQAPALGHFPPSHHHYDPTPPMPPYPYDYGGSHGAEGADYAGDPHHPPYHGHVGANGGVGYGTMIARSTSPAPNFHYPPNSPAAMAL</sequence>
<feature type="compositionally biased region" description="Low complexity" evidence="1">
    <location>
        <begin position="316"/>
        <end position="330"/>
    </location>
</feature>
<dbReference type="OrthoDB" id="2507733at2759"/>
<keyword evidence="4" id="KW-1185">Reference proteome</keyword>
<feature type="compositionally biased region" description="Low complexity" evidence="1">
    <location>
        <begin position="172"/>
        <end position="197"/>
    </location>
</feature>
<feature type="compositionally biased region" description="Polar residues" evidence="1">
    <location>
        <begin position="84"/>
        <end position="100"/>
    </location>
</feature>
<evidence type="ECO:0000256" key="1">
    <source>
        <dbReference type="SAM" id="MobiDB-lite"/>
    </source>
</evidence>
<evidence type="ECO:0000256" key="2">
    <source>
        <dbReference type="SAM" id="Phobius"/>
    </source>
</evidence>
<reference evidence="3" key="1">
    <citation type="submission" date="2013-11" db="EMBL/GenBank/DDBJ databases">
        <title>Genome sequence of the fusiform rust pathogen reveals effectors for host alternation and coevolution with pine.</title>
        <authorList>
            <consortium name="DOE Joint Genome Institute"/>
            <person name="Smith K."/>
            <person name="Pendleton A."/>
            <person name="Kubisiak T."/>
            <person name="Anderson C."/>
            <person name="Salamov A."/>
            <person name="Aerts A."/>
            <person name="Riley R."/>
            <person name="Clum A."/>
            <person name="Lindquist E."/>
            <person name="Ence D."/>
            <person name="Campbell M."/>
            <person name="Kronenberg Z."/>
            <person name="Feau N."/>
            <person name="Dhillon B."/>
            <person name="Hamelin R."/>
            <person name="Burleigh J."/>
            <person name="Smith J."/>
            <person name="Yandell M."/>
            <person name="Nelson C."/>
            <person name="Grigoriev I."/>
            <person name="Davis J."/>
        </authorList>
    </citation>
    <scope>NUCLEOTIDE SEQUENCE</scope>
    <source>
        <strain evidence="3">G11</strain>
    </source>
</reference>
<feature type="region of interest" description="Disordered" evidence="1">
    <location>
        <begin position="23"/>
        <end position="248"/>
    </location>
</feature>
<keyword evidence="2" id="KW-0472">Membrane</keyword>
<protein>
    <submittedName>
        <fullName evidence="3">Uncharacterized protein</fullName>
    </submittedName>
</protein>
<accession>A0A9P6NR90</accession>
<name>A0A9P6NR90_9BASI</name>
<comment type="caution">
    <text evidence="3">The sequence shown here is derived from an EMBL/GenBank/DDBJ whole genome shotgun (WGS) entry which is preliminary data.</text>
</comment>
<dbReference type="AlphaFoldDB" id="A0A9P6NR90"/>
<feature type="compositionally biased region" description="Basic and acidic residues" evidence="1">
    <location>
        <begin position="336"/>
        <end position="346"/>
    </location>
</feature>
<feature type="compositionally biased region" description="Polar residues" evidence="1">
    <location>
        <begin position="160"/>
        <end position="171"/>
    </location>
</feature>
<dbReference type="EMBL" id="MU167221">
    <property type="protein sequence ID" value="KAG0150192.1"/>
    <property type="molecule type" value="Genomic_DNA"/>
</dbReference>
<feature type="region of interest" description="Disordered" evidence="1">
    <location>
        <begin position="289"/>
        <end position="346"/>
    </location>
</feature>
<feature type="compositionally biased region" description="Low complexity" evidence="1">
    <location>
        <begin position="31"/>
        <end position="83"/>
    </location>
</feature>
<gene>
    <name evidence="3" type="ORF">CROQUDRAFT_681757</name>
</gene>
<organism evidence="3 4">
    <name type="scientific">Cronartium quercuum f. sp. fusiforme G11</name>
    <dbReference type="NCBI Taxonomy" id="708437"/>
    <lineage>
        <taxon>Eukaryota</taxon>
        <taxon>Fungi</taxon>
        <taxon>Dikarya</taxon>
        <taxon>Basidiomycota</taxon>
        <taxon>Pucciniomycotina</taxon>
        <taxon>Pucciniomycetes</taxon>
        <taxon>Pucciniales</taxon>
        <taxon>Coleosporiaceae</taxon>
        <taxon>Cronartium</taxon>
    </lineage>
</organism>
<proteinExistence type="predicted"/>
<evidence type="ECO:0000313" key="3">
    <source>
        <dbReference type="EMBL" id="KAG0150192.1"/>
    </source>
</evidence>
<evidence type="ECO:0000313" key="4">
    <source>
        <dbReference type="Proteomes" id="UP000886653"/>
    </source>
</evidence>
<feature type="compositionally biased region" description="Polar residues" evidence="1">
    <location>
        <begin position="121"/>
        <end position="132"/>
    </location>
</feature>
<dbReference type="Proteomes" id="UP000886653">
    <property type="component" value="Unassembled WGS sequence"/>
</dbReference>